<dbReference type="AlphaFoldDB" id="A0A2J7Q6B6"/>
<evidence type="ECO:0000256" key="1">
    <source>
        <dbReference type="SAM" id="MobiDB-lite"/>
    </source>
</evidence>
<dbReference type="Proteomes" id="UP000235965">
    <property type="component" value="Unassembled WGS sequence"/>
</dbReference>
<protein>
    <submittedName>
        <fullName evidence="2">Uncharacterized protein</fullName>
    </submittedName>
</protein>
<evidence type="ECO:0000313" key="3">
    <source>
        <dbReference type="Proteomes" id="UP000235965"/>
    </source>
</evidence>
<gene>
    <name evidence="2" type="ORF">B7P43_G03239</name>
</gene>
<dbReference type="EMBL" id="NEVH01017534">
    <property type="protein sequence ID" value="PNF24130.1"/>
    <property type="molecule type" value="Genomic_DNA"/>
</dbReference>
<accession>A0A2J7Q6B6</accession>
<keyword evidence="3" id="KW-1185">Reference proteome</keyword>
<name>A0A2J7Q6B6_9NEOP</name>
<sequence>MAVEREFCLLHSVQTAMRPTQPLIQWVPGAPFPGIKQLGSEAEHSPPANSAELMNT</sequence>
<organism evidence="2 3">
    <name type="scientific">Cryptotermes secundus</name>
    <dbReference type="NCBI Taxonomy" id="105785"/>
    <lineage>
        <taxon>Eukaryota</taxon>
        <taxon>Metazoa</taxon>
        <taxon>Ecdysozoa</taxon>
        <taxon>Arthropoda</taxon>
        <taxon>Hexapoda</taxon>
        <taxon>Insecta</taxon>
        <taxon>Pterygota</taxon>
        <taxon>Neoptera</taxon>
        <taxon>Polyneoptera</taxon>
        <taxon>Dictyoptera</taxon>
        <taxon>Blattodea</taxon>
        <taxon>Blattoidea</taxon>
        <taxon>Termitoidae</taxon>
        <taxon>Kalotermitidae</taxon>
        <taxon>Cryptotermitinae</taxon>
        <taxon>Cryptotermes</taxon>
    </lineage>
</organism>
<comment type="caution">
    <text evidence="2">The sequence shown here is derived from an EMBL/GenBank/DDBJ whole genome shotgun (WGS) entry which is preliminary data.</text>
</comment>
<proteinExistence type="predicted"/>
<evidence type="ECO:0000313" key="2">
    <source>
        <dbReference type="EMBL" id="PNF24130.1"/>
    </source>
</evidence>
<feature type="region of interest" description="Disordered" evidence="1">
    <location>
        <begin position="35"/>
        <end position="56"/>
    </location>
</feature>
<dbReference type="InParanoid" id="A0A2J7Q6B6"/>
<reference evidence="2 3" key="1">
    <citation type="submission" date="2017-12" db="EMBL/GenBank/DDBJ databases">
        <title>Hemimetabolous genomes reveal molecular basis of termite eusociality.</title>
        <authorList>
            <person name="Harrison M.C."/>
            <person name="Jongepier E."/>
            <person name="Robertson H.M."/>
            <person name="Arning N."/>
            <person name="Bitard-Feildel T."/>
            <person name="Chao H."/>
            <person name="Childers C.P."/>
            <person name="Dinh H."/>
            <person name="Doddapaneni H."/>
            <person name="Dugan S."/>
            <person name="Gowin J."/>
            <person name="Greiner C."/>
            <person name="Han Y."/>
            <person name="Hu H."/>
            <person name="Hughes D.S.T."/>
            <person name="Huylmans A.-K."/>
            <person name="Kemena C."/>
            <person name="Kremer L.P.M."/>
            <person name="Lee S.L."/>
            <person name="Lopez-Ezquerra A."/>
            <person name="Mallet L."/>
            <person name="Monroy-Kuhn J.M."/>
            <person name="Moser A."/>
            <person name="Murali S.C."/>
            <person name="Muzny D.M."/>
            <person name="Otani S."/>
            <person name="Piulachs M.-D."/>
            <person name="Poelchau M."/>
            <person name="Qu J."/>
            <person name="Schaub F."/>
            <person name="Wada-Katsumata A."/>
            <person name="Worley K.C."/>
            <person name="Xie Q."/>
            <person name="Ylla G."/>
            <person name="Poulsen M."/>
            <person name="Gibbs R.A."/>
            <person name="Schal C."/>
            <person name="Richards S."/>
            <person name="Belles X."/>
            <person name="Korb J."/>
            <person name="Bornberg-Bauer E."/>
        </authorList>
    </citation>
    <scope>NUCLEOTIDE SEQUENCE [LARGE SCALE GENOMIC DNA]</scope>
    <source>
        <tissue evidence="2">Whole body</tissue>
    </source>
</reference>